<keyword evidence="2" id="KW-0418">Kinase</keyword>
<dbReference type="CDD" id="cd23763">
    <property type="entry name" value="ASKHA_ATPase_ROK"/>
    <property type="match status" value="1"/>
</dbReference>
<dbReference type="PANTHER" id="PTHR18964:SF149">
    <property type="entry name" value="BIFUNCTIONAL UDP-N-ACETYLGLUCOSAMINE 2-EPIMERASE_N-ACETYLMANNOSAMINE KINASE"/>
    <property type="match status" value="1"/>
</dbReference>
<sequence length="290" mass="32239">MRSPIALGIDIGGSHITAALVNIDTRTLIMESIHRKMVNSQDLAHNIFDAWCEVINDAYKGYETETKYIGIAMPGPFDYENGICLIKEQDKFQALYQLNLKEELASRLNIPATNIYFINDAASFLQGEVFAGGANDTNNVLGFTLGTGLGSSICTNGKAIDAELWNAPFLNGIAEDYFSTRWFVKRYFQLSGRALEGVKDLADFVNIDIHAKQVFKEFGNNFAQFMMPLIKKHHAEVVIIGGNIAQAFNVFSTNVIDILEHNQFKTKIKISKLKEHAALIGAASCCHMIY</sequence>
<evidence type="ECO:0000313" key="2">
    <source>
        <dbReference type="EMBL" id="SFH39019.1"/>
    </source>
</evidence>
<dbReference type="InterPro" id="IPR043129">
    <property type="entry name" value="ATPase_NBD"/>
</dbReference>
<dbReference type="PANTHER" id="PTHR18964">
    <property type="entry name" value="ROK (REPRESSOR, ORF, KINASE) FAMILY"/>
    <property type="match status" value="1"/>
</dbReference>
<dbReference type="EMBL" id="FOPP01000010">
    <property type="protein sequence ID" value="SFH39019.1"/>
    <property type="molecule type" value="Genomic_DNA"/>
</dbReference>
<name>A0A1I2ZNC6_9SPHI</name>
<keyword evidence="2" id="KW-0808">Transferase</keyword>
<proteinExistence type="inferred from homology"/>
<accession>A0A1I2ZNC6</accession>
<dbReference type="RefSeq" id="WP_090996693.1">
    <property type="nucleotide sequence ID" value="NZ_FOPP01000010.1"/>
</dbReference>
<dbReference type="GO" id="GO:0016301">
    <property type="term" value="F:kinase activity"/>
    <property type="evidence" value="ECO:0007669"/>
    <property type="project" value="UniProtKB-KW"/>
</dbReference>
<dbReference type="Pfam" id="PF00480">
    <property type="entry name" value="ROK"/>
    <property type="match status" value="2"/>
</dbReference>
<comment type="similarity">
    <text evidence="1">Belongs to the ROK (NagC/XylR) family.</text>
</comment>
<protein>
    <submittedName>
        <fullName evidence="2">Glucokinase</fullName>
    </submittedName>
</protein>
<evidence type="ECO:0000313" key="3">
    <source>
        <dbReference type="Proteomes" id="UP000199666"/>
    </source>
</evidence>
<dbReference type="InterPro" id="IPR000600">
    <property type="entry name" value="ROK"/>
</dbReference>
<dbReference type="Proteomes" id="UP000199666">
    <property type="component" value="Unassembled WGS sequence"/>
</dbReference>
<organism evidence="2 3">
    <name type="scientific">Pedobacter insulae</name>
    <dbReference type="NCBI Taxonomy" id="414048"/>
    <lineage>
        <taxon>Bacteria</taxon>
        <taxon>Pseudomonadati</taxon>
        <taxon>Bacteroidota</taxon>
        <taxon>Sphingobacteriia</taxon>
        <taxon>Sphingobacteriales</taxon>
        <taxon>Sphingobacteriaceae</taxon>
        <taxon>Pedobacter</taxon>
    </lineage>
</organism>
<keyword evidence="3" id="KW-1185">Reference proteome</keyword>
<dbReference type="STRING" id="414048.SAMN04489864_110152"/>
<reference evidence="2 3" key="1">
    <citation type="submission" date="2016-10" db="EMBL/GenBank/DDBJ databases">
        <authorList>
            <person name="de Groot N.N."/>
        </authorList>
    </citation>
    <scope>NUCLEOTIDE SEQUENCE [LARGE SCALE GENOMIC DNA]</scope>
    <source>
        <strain evidence="2 3">DSM 18684</strain>
    </source>
</reference>
<evidence type="ECO:0000256" key="1">
    <source>
        <dbReference type="ARBA" id="ARBA00006479"/>
    </source>
</evidence>
<gene>
    <name evidence="2" type="ORF">SAMN04489864_110152</name>
</gene>
<dbReference type="AlphaFoldDB" id="A0A1I2ZNC6"/>
<dbReference type="OrthoDB" id="49666at2"/>
<dbReference type="Gene3D" id="3.30.420.40">
    <property type="match status" value="2"/>
</dbReference>
<dbReference type="SUPFAM" id="SSF53067">
    <property type="entry name" value="Actin-like ATPase domain"/>
    <property type="match status" value="1"/>
</dbReference>